<dbReference type="Proteomes" id="UP000094043">
    <property type="component" value="Chromosome 6"/>
</dbReference>
<evidence type="ECO:0000313" key="2">
    <source>
        <dbReference type="Proteomes" id="UP000094043"/>
    </source>
</evidence>
<proteinExistence type="predicted"/>
<dbReference type="GeneID" id="91089223"/>
<gene>
    <name evidence="1" type="ORF">L203_105014</name>
</gene>
<accession>A0A1E3I396</accession>
<protein>
    <submittedName>
        <fullName evidence="1">Uncharacterized protein</fullName>
    </submittedName>
</protein>
<keyword evidence="2" id="KW-1185">Reference proteome</keyword>
<dbReference type="AlphaFoldDB" id="A0A1E3I396"/>
<dbReference type="KEGG" id="cdep:91089223"/>
<name>A0A1E3I396_9TREE</name>
<evidence type="ECO:0000313" key="1">
    <source>
        <dbReference type="EMBL" id="WVN89784.1"/>
    </source>
</evidence>
<reference evidence="1" key="3">
    <citation type="submission" date="2024-01" db="EMBL/GenBank/DDBJ databases">
        <authorList>
            <person name="Coelho M.A."/>
            <person name="David-Palma M."/>
            <person name="Shea T."/>
            <person name="Sun S."/>
            <person name="Cuomo C.A."/>
            <person name="Heitman J."/>
        </authorList>
    </citation>
    <scope>NUCLEOTIDE SEQUENCE</scope>
    <source>
        <strain evidence="1">CBS 7841</strain>
    </source>
</reference>
<sequence length="82" mass="8743">MSHQDPAEGGVAMFQLLYSLVESLGSDTELRVRSSTSHDGFLEGDGGGGGIVDMISSFEMIRGKSKKSRACEGVMVRWAASM</sequence>
<dbReference type="EMBL" id="CP143789">
    <property type="protein sequence ID" value="WVN89784.1"/>
    <property type="molecule type" value="Genomic_DNA"/>
</dbReference>
<reference evidence="1" key="2">
    <citation type="journal article" date="2022" name="Elife">
        <title>Obligate sexual reproduction of a homothallic fungus closely related to the Cryptococcus pathogenic species complex.</title>
        <authorList>
            <person name="Passer A.R."/>
            <person name="Clancey S.A."/>
            <person name="Shea T."/>
            <person name="David-Palma M."/>
            <person name="Averette A.F."/>
            <person name="Boekhout T."/>
            <person name="Porcel B.M."/>
            <person name="Nowrousian M."/>
            <person name="Cuomo C.A."/>
            <person name="Sun S."/>
            <person name="Heitman J."/>
            <person name="Coelho M.A."/>
        </authorList>
    </citation>
    <scope>NUCLEOTIDE SEQUENCE</scope>
    <source>
        <strain evidence="1">CBS 7841</strain>
    </source>
</reference>
<dbReference type="RefSeq" id="XP_066070484.1">
    <property type="nucleotide sequence ID" value="XM_066214387.1"/>
</dbReference>
<reference evidence="1" key="1">
    <citation type="submission" date="2016-06" db="EMBL/GenBank/DDBJ databases">
        <authorList>
            <person name="Cuomo C."/>
            <person name="Litvintseva A."/>
            <person name="Heitman J."/>
            <person name="Chen Y."/>
            <person name="Sun S."/>
            <person name="Springer D."/>
            <person name="Dromer F."/>
            <person name="Young S."/>
            <person name="Zeng Q."/>
            <person name="Chapman S."/>
            <person name="Gujja S."/>
            <person name="Saif S."/>
            <person name="Birren B."/>
        </authorList>
    </citation>
    <scope>NUCLEOTIDE SEQUENCE</scope>
    <source>
        <strain evidence="1">CBS 7841</strain>
    </source>
</reference>
<dbReference type="VEuPathDB" id="FungiDB:L203_05480"/>
<organism evidence="1 2">
    <name type="scientific">Cryptococcus depauperatus CBS 7841</name>
    <dbReference type="NCBI Taxonomy" id="1295531"/>
    <lineage>
        <taxon>Eukaryota</taxon>
        <taxon>Fungi</taxon>
        <taxon>Dikarya</taxon>
        <taxon>Basidiomycota</taxon>
        <taxon>Agaricomycotina</taxon>
        <taxon>Tremellomycetes</taxon>
        <taxon>Tremellales</taxon>
        <taxon>Cryptococcaceae</taxon>
        <taxon>Cryptococcus</taxon>
    </lineage>
</organism>